<sequence>MGVTEGQEASRDQSEAFGEDVRRNSEGRRRSNVREEARTQQNPPNVSKSTQNQMDKDNEARRTLRFVKDGILSEYDPAVAGKCAHARKINAKANKANAR</sequence>
<name>A0AA38X5C7_9EURO</name>
<feature type="compositionally biased region" description="Basic and acidic residues" evidence="1">
    <location>
        <begin position="8"/>
        <end position="38"/>
    </location>
</feature>
<feature type="region of interest" description="Disordered" evidence="1">
    <location>
        <begin position="1"/>
        <end position="62"/>
    </location>
</feature>
<comment type="caution">
    <text evidence="2">The sequence shown here is derived from an EMBL/GenBank/DDBJ whole genome shotgun (WGS) entry which is preliminary data.</text>
</comment>
<organism evidence="2 3">
    <name type="scientific">Cladophialophora chaetospira</name>
    <dbReference type="NCBI Taxonomy" id="386627"/>
    <lineage>
        <taxon>Eukaryota</taxon>
        <taxon>Fungi</taxon>
        <taxon>Dikarya</taxon>
        <taxon>Ascomycota</taxon>
        <taxon>Pezizomycotina</taxon>
        <taxon>Eurotiomycetes</taxon>
        <taxon>Chaetothyriomycetidae</taxon>
        <taxon>Chaetothyriales</taxon>
        <taxon>Herpotrichiellaceae</taxon>
        <taxon>Cladophialophora</taxon>
    </lineage>
</organism>
<evidence type="ECO:0000313" key="3">
    <source>
        <dbReference type="Proteomes" id="UP001172673"/>
    </source>
</evidence>
<protein>
    <submittedName>
        <fullName evidence="2">Uncharacterized protein</fullName>
    </submittedName>
</protein>
<accession>A0AA38X5C7</accession>
<dbReference type="EMBL" id="JAPDRK010000012">
    <property type="protein sequence ID" value="KAJ9607099.1"/>
    <property type="molecule type" value="Genomic_DNA"/>
</dbReference>
<proteinExistence type="predicted"/>
<evidence type="ECO:0000313" key="2">
    <source>
        <dbReference type="EMBL" id="KAJ9607099.1"/>
    </source>
</evidence>
<dbReference type="AlphaFoldDB" id="A0AA38X5C7"/>
<feature type="compositionally biased region" description="Polar residues" evidence="1">
    <location>
        <begin position="39"/>
        <end position="53"/>
    </location>
</feature>
<reference evidence="2" key="1">
    <citation type="submission" date="2022-10" db="EMBL/GenBank/DDBJ databases">
        <title>Culturing micro-colonial fungi from biological soil crusts in the Mojave desert and describing Neophaeococcomyces mojavensis, and introducing the new genera and species Taxawa tesnikishii.</title>
        <authorList>
            <person name="Kurbessoian T."/>
            <person name="Stajich J.E."/>
        </authorList>
    </citation>
    <scope>NUCLEOTIDE SEQUENCE</scope>
    <source>
        <strain evidence="2">TK_41</strain>
    </source>
</reference>
<gene>
    <name evidence="2" type="ORF">H2200_008171</name>
</gene>
<dbReference type="Proteomes" id="UP001172673">
    <property type="component" value="Unassembled WGS sequence"/>
</dbReference>
<evidence type="ECO:0000256" key="1">
    <source>
        <dbReference type="SAM" id="MobiDB-lite"/>
    </source>
</evidence>
<keyword evidence="3" id="KW-1185">Reference proteome</keyword>